<dbReference type="Gene3D" id="3.40.50.410">
    <property type="entry name" value="von Willebrand factor, type A domain"/>
    <property type="match status" value="1"/>
</dbReference>
<dbReference type="CDD" id="cd01457">
    <property type="entry name" value="vWA_ORF176_type"/>
    <property type="match status" value="1"/>
</dbReference>
<dbReference type="Proteomes" id="UP000249467">
    <property type="component" value="Unassembled WGS sequence"/>
</dbReference>
<dbReference type="AlphaFoldDB" id="A0A2W4VTM0"/>
<reference evidence="2 3" key="2">
    <citation type="submission" date="2018-06" db="EMBL/GenBank/DDBJ databases">
        <title>Metagenomic assembly of (sub)arctic Cyanobacteria and their associated microbiome from non-axenic cultures.</title>
        <authorList>
            <person name="Baurain D."/>
        </authorList>
    </citation>
    <scope>NUCLEOTIDE SEQUENCE [LARGE SCALE GENOMIC DNA]</scope>
    <source>
        <strain evidence="2">ULC066bin1</strain>
    </source>
</reference>
<dbReference type="EMBL" id="QBML01000043">
    <property type="protein sequence ID" value="PZO36224.1"/>
    <property type="molecule type" value="Genomic_DNA"/>
</dbReference>
<dbReference type="PROSITE" id="PS50234">
    <property type="entry name" value="VWFA"/>
    <property type="match status" value="1"/>
</dbReference>
<dbReference type="PANTHER" id="PTHR34706">
    <property type="entry name" value="SLR1338 PROTEIN"/>
    <property type="match status" value="1"/>
</dbReference>
<proteinExistence type="predicted"/>
<evidence type="ECO:0000313" key="2">
    <source>
        <dbReference type="EMBL" id="PZO36224.1"/>
    </source>
</evidence>
<dbReference type="InterPro" id="IPR002035">
    <property type="entry name" value="VWF_A"/>
</dbReference>
<dbReference type="SMART" id="SM00327">
    <property type="entry name" value="VWA"/>
    <property type="match status" value="1"/>
</dbReference>
<evidence type="ECO:0000313" key="3">
    <source>
        <dbReference type="Proteomes" id="UP000249467"/>
    </source>
</evidence>
<dbReference type="PANTHER" id="PTHR34706:SF1">
    <property type="entry name" value="VWFA DOMAIN-CONTAINING PROTEIN"/>
    <property type="match status" value="1"/>
</dbReference>
<accession>A0A2W4VTM0</accession>
<comment type="caution">
    <text evidence="2">The sequence shown here is derived from an EMBL/GenBank/DDBJ whole genome shotgun (WGS) entry which is preliminary data.</text>
</comment>
<protein>
    <recommendedName>
        <fullName evidence="1">VWFA domain-containing protein</fullName>
    </recommendedName>
</protein>
<name>A0A2W4VTM0_9CYAN</name>
<reference evidence="2 3" key="1">
    <citation type="submission" date="2018-04" db="EMBL/GenBank/DDBJ databases">
        <authorList>
            <person name="Go L.Y."/>
            <person name="Mitchell J.A."/>
        </authorList>
    </citation>
    <scope>NUCLEOTIDE SEQUENCE [LARGE SCALE GENOMIC DNA]</scope>
    <source>
        <strain evidence="2">ULC066bin1</strain>
    </source>
</reference>
<sequence length="200" mass="22169">MLDKRDYTLIIDKSGSMSNTDRGTNKSRWEIVKESTLALARKCDQLDPDGITVYLFSGKFKRFDNVSAAKVEQIFQENDPMGGTNLTSVLQDAINQFFQRKKAGQAKAGETILVITDGEPDDRRSVFEVIIEATRKLNFDAELAISFIQVGSDPSATDFLKALDDKLQSIGANFDIVDTITLSDMEDMTLAEVLLSAIND</sequence>
<evidence type="ECO:0000259" key="1">
    <source>
        <dbReference type="PROSITE" id="PS50234"/>
    </source>
</evidence>
<dbReference type="SUPFAM" id="SSF53300">
    <property type="entry name" value="vWA-like"/>
    <property type="match status" value="1"/>
</dbReference>
<dbReference type="InterPro" id="IPR036465">
    <property type="entry name" value="vWFA_dom_sf"/>
</dbReference>
<organism evidence="2 3">
    <name type="scientific">Pseudanabaena frigida</name>
    <dbReference type="NCBI Taxonomy" id="945775"/>
    <lineage>
        <taxon>Bacteria</taxon>
        <taxon>Bacillati</taxon>
        <taxon>Cyanobacteriota</taxon>
        <taxon>Cyanophyceae</taxon>
        <taxon>Pseudanabaenales</taxon>
        <taxon>Pseudanabaenaceae</taxon>
        <taxon>Pseudanabaena</taxon>
    </lineage>
</organism>
<dbReference type="Pfam" id="PF13519">
    <property type="entry name" value="VWA_2"/>
    <property type="match status" value="1"/>
</dbReference>
<gene>
    <name evidence="2" type="ORF">DCF19_22005</name>
</gene>
<feature type="domain" description="VWFA" evidence="1">
    <location>
        <begin position="6"/>
        <end position="198"/>
    </location>
</feature>